<accession>A0AAN6N1K2</accession>
<comment type="caution">
    <text evidence="1">The sequence shown here is derived from an EMBL/GenBank/DDBJ whole genome shotgun (WGS) entry which is preliminary data.</text>
</comment>
<gene>
    <name evidence="1" type="ORF">QBC46DRAFT_356724</name>
</gene>
<proteinExistence type="predicted"/>
<keyword evidence="2" id="KW-1185">Reference proteome</keyword>
<evidence type="ECO:0000313" key="2">
    <source>
        <dbReference type="Proteomes" id="UP001303473"/>
    </source>
</evidence>
<protein>
    <submittedName>
        <fullName evidence="1">Uncharacterized protein</fullName>
    </submittedName>
</protein>
<organism evidence="1 2">
    <name type="scientific">Diplogelasinospora grovesii</name>
    <dbReference type="NCBI Taxonomy" id="303347"/>
    <lineage>
        <taxon>Eukaryota</taxon>
        <taxon>Fungi</taxon>
        <taxon>Dikarya</taxon>
        <taxon>Ascomycota</taxon>
        <taxon>Pezizomycotina</taxon>
        <taxon>Sordariomycetes</taxon>
        <taxon>Sordariomycetidae</taxon>
        <taxon>Sordariales</taxon>
        <taxon>Diplogelasinosporaceae</taxon>
        <taxon>Diplogelasinospora</taxon>
    </lineage>
</organism>
<name>A0AAN6N1K2_9PEZI</name>
<dbReference type="EMBL" id="MU853856">
    <property type="protein sequence ID" value="KAK3937374.1"/>
    <property type="molecule type" value="Genomic_DNA"/>
</dbReference>
<evidence type="ECO:0000313" key="1">
    <source>
        <dbReference type="EMBL" id="KAK3937374.1"/>
    </source>
</evidence>
<reference evidence="2" key="1">
    <citation type="journal article" date="2023" name="Mol. Phylogenet. Evol.">
        <title>Genome-scale phylogeny and comparative genomics of the fungal order Sordariales.</title>
        <authorList>
            <person name="Hensen N."/>
            <person name="Bonometti L."/>
            <person name="Westerberg I."/>
            <person name="Brannstrom I.O."/>
            <person name="Guillou S."/>
            <person name="Cros-Aarteil S."/>
            <person name="Calhoun S."/>
            <person name="Haridas S."/>
            <person name="Kuo A."/>
            <person name="Mondo S."/>
            <person name="Pangilinan J."/>
            <person name="Riley R."/>
            <person name="LaButti K."/>
            <person name="Andreopoulos B."/>
            <person name="Lipzen A."/>
            <person name="Chen C."/>
            <person name="Yan M."/>
            <person name="Daum C."/>
            <person name="Ng V."/>
            <person name="Clum A."/>
            <person name="Steindorff A."/>
            <person name="Ohm R.A."/>
            <person name="Martin F."/>
            <person name="Silar P."/>
            <person name="Natvig D.O."/>
            <person name="Lalanne C."/>
            <person name="Gautier V."/>
            <person name="Ament-Velasquez S.L."/>
            <person name="Kruys A."/>
            <person name="Hutchinson M.I."/>
            <person name="Powell A.J."/>
            <person name="Barry K."/>
            <person name="Miller A.N."/>
            <person name="Grigoriev I.V."/>
            <person name="Debuchy R."/>
            <person name="Gladieux P."/>
            <person name="Hiltunen Thoren M."/>
            <person name="Johannesson H."/>
        </authorList>
    </citation>
    <scope>NUCLEOTIDE SEQUENCE [LARGE SCALE GENOMIC DNA]</scope>
    <source>
        <strain evidence="2">CBS 340.73</strain>
    </source>
</reference>
<dbReference type="AlphaFoldDB" id="A0AAN6N1K2"/>
<sequence>MDENCVSVATTHMNAYRNVDELWQEIFGGPLPDEGLTLEEAEELLDRTGGKYQWQCFLPDATKTAFQNLQEKHTSTHDHVGIALYSRHDNSGHAVNMYDQRHGGLYGVERGVFFRDYQHDKHGAVCTEIKSDTIKAIYVASPDMANWPLDNAMEERKRLLGPPGSEWWFSRTGANSSISDTY</sequence>
<dbReference type="Proteomes" id="UP001303473">
    <property type="component" value="Unassembled WGS sequence"/>
</dbReference>